<reference evidence="1" key="1">
    <citation type="submission" date="2022-04" db="EMBL/GenBank/DDBJ databases">
        <title>Genome of the entomopathogenic fungus Entomophthora muscae.</title>
        <authorList>
            <person name="Elya C."/>
            <person name="Lovett B.R."/>
            <person name="Lee E."/>
            <person name="Macias A.M."/>
            <person name="Hajek A.E."/>
            <person name="De Bivort B.L."/>
            <person name="Kasson M.T."/>
            <person name="De Fine Licht H.H."/>
            <person name="Stajich J.E."/>
        </authorList>
    </citation>
    <scope>NUCLEOTIDE SEQUENCE</scope>
    <source>
        <strain evidence="1">Berkeley</strain>
    </source>
</reference>
<name>A0ACC2SL91_9FUNG</name>
<dbReference type="Proteomes" id="UP001165960">
    <property type="component" value="Unassembled WGS sequence"/>
</dbReference>
<keyword evidence="2" id="KW-1185">Reference proteome</keyword>
<organism evidence="1 2">
    <name type="scientific">Entomophthora muscae</name>
    <dbReference type="NCBI Taxonomy" id="34485"/>
    <lineage>
        <taxon>Eukaryota</taxon>
        <taxon>Fungi</taxon>
        <taxon>Fungi incertae sedis</taxon>
        <taxon>Zoopagomycota</taxon>
        <taxon>Entomophthoromycotina</taxon>
        <taxon>Entomophthoromycetes</taxon>
        <taxon>Entomophthorales</taxon>
        <taxon>Entomophthoraceae</taxon>
        <taxon>Entomophthora</taxon>
    </lineage>
</organism>
<sequence length="556" mass="62658">MPQPAPWVLSNRAFVVTFLATLITFSVFIALAFHAAHAPSKFTNSQISQGHFKAQLGNSSNSPSDDKGAESAPKVSPITDDDSNEHYSYCEAESPTAKFYTGLKNYTLLSVHLMHRHGDRTPTTFLPFGLEKDPWYCLPENTQITDDPEHKYMQRTTIYNPDGCAAEGYCKVNPFFPTFWPGNCSRGQLTPKGIHQLNNLGNNLGDIYIRKLKFLDADWKTSEKDIFVASTDVWRTQQSVTSLISGMFHAFDNLRIYTFPTEMETAVSNDKGCKKIKTLEDNIQSSPSFKQYLATAEHERTKFEAILGSPRIGDQTGSLFYYVDLFQARSCHKFPAVCKRSNSSSQESDAASSCVTQKMIDKMMVYGNAENRIWYRDHPLVFPSLARMRIGGFLLEVKRNLLLAINKDSGLDVIRTRHPNADSDPNLAFPPDFTSEMFKKKFIIYSAHDSSLAALLGAIHSQDMNWPPYASSFLFELWHDTQNGKGTLDDYHLRMIFNGKEVVTPWCKSGTCPVAAFLNYLDTTLGIVGGFEKYGAFSSDPKNAPPIWHYLQECWI</sequence>
<protein>
    <submittedName>
        <fullName evidence="1">Uncharacterized protein</fullName>
    </submittedName>
</protein>
<evidence type="ECO:0000313" key="1">
    <source>
        <dbReference type="EMBL" id="KAJ9063050.1"/>
    </source>
</evidence>
<gene>
    <name evidence="1" type="ORF">DSO57_1004339</name>
</gene>
<comment type="caution">
    <text evidence="1">The sequence shown here is derived from an EMBL/GenBank/DDBJ whole genome shotgun (WGS) entry which is preliminary data.</text>
</comment>
<accession>A0ACC2SL91</accession>
<dbReference type="EMBL" id="QTSX02004981">
    <property type="protein sequence ID" value="KAJ9063050.1"/>
    <property type="molecule type" value="Genomic_DNA"/>
</dbReference>
<evidence type="ECO:0000313" key="2">
    <source>
        <dbReference type="Proteomes" id="UP001165960"/>
    </source>
</evidence>
<proteinExistence type="predicted"/>